<name>A0ABR1RFZ1_9PEZI</name>
<reference evidence="1 2" key="1">
    <citation type="submission" date="2023-01" db="EMBL/GenBank/DDBJ databases">
        <title>Analysis of 21 Apiospora genomes using comparative genomics revels a genus with tremendous synthesis potential of carbohydrate active enzymes and secondary metabolites.</title>
        <authorList>
            <person name="Sorensen T."/>
        </authorList>
    </citation>
    <scope>NUCLEOTIDE SEQUENCE [LARGE SCALE GENOMIC DNA]</scope>
    <source>
        <strain evidence="1 2">CBS 20057</strain>
    </source>
</reference>
<dbReference type="Proteomes" id="UP001396898">
    <property type="component" value="Unassembled WGS sequence"/>
</dbReference>
<evidence type="ECO:0000313" key="2">
    <source>
        <dbReference type="Proteomes" id="UP001396898"/>
    </source>
</evidence>
<dbReference type="PANTHER" id="PTHR38797">
    <property type="entry name" value="NUCLEAR PORE COMPLEX PROTEIN NUP85-RELATED"/>
    <property type="match status" value="1"/>
</dbReference>
<dbReference type="EMBL" id="JAQQWI010000016">
    <property type="protein sequence ID" value="KAK8009537.1"/>
    <property type="molecule type" value="Genomic_DNA"/>
</dbReference>
<protein>
    <submittedName>
        <fullName evidence="1">Uncharacterized protein</fullName>
    </submittedName>
</protein>
<keyword evidence="2" id="KW-1185">Reference proteome</keyword>
<dbReference type="PANTHER" id="PTHR38797:SF4">
    <property type="entry name" value="NUCLEAR PORE COMPLEX PROTEIN NUP85"/>
    <property type="match status" value="1"/>
</dbReference>
<evidence type="ECO:0000313" key="1">
    <source>
        <dbReference type="EMBL" id="KAK8009537.1"/>
    </source>
</evidence>
<organism evidence="1 2">
    <name type="scientific">Apiospora marii</name>
    <dbReference type="NCBI Taxonomy" id="335849"/>
    <lineage>
        <taxon>Eukaryota</taxon>
        <taxon>Fungi</taxon>
        <taxon>Dikarya</taxon>
        <taxon>Ascomycota</taxon>
        <taxon>Pezizomycotina</taxon>
        <taxon>Sordariomycetes</taxon>
        <taxon>Xylariomycetidae</taxon>
        <taxon>Amphisphaeriales</taxon>
        <taxon>Apiosporaceae</taxon>
        <taxon>Apiospora</taxon>
    </lineage>
</organism>
<dbReference type="Pfam" id="PF12311">
    <property type="entry name" value="DUF3632"/>
    <property type="match status" value="1"/>
</dbReference>
<proteinExistence type="predicted"/>
<sequence>MASYILLPEDLSDVPQSWFDSKLSQRRQKTQNKALASFYEEEVRVLRLYHDGELPANAAAEAITRPISSSPVPELGGYSDDATALCHLWALLVDALIEWPSGRTPGLVALLSAVSRVPDQIHRGEALDDDDDKPLLWTSLPFFPMVWSDAHWMQPGMITRRAPDEAARSRGRRVYVKQQDVAARLVAAGLLPWKRAFQYLIAALERKPGPEDRREAENDGQADGQLKLDFHIAAAARWIEHDGGKLYAALVEDEMRSWSERDMLVNAMQFASPTDRWAYWERRLGEIEREESDKFTREAARKALECMQRVKKGSGTKE</sequence>
<dbReference type="InterPro" id="IPR053204">
    <property type="entry name" value="Oxopyrrolidines_Biosynth-assoc"/>
</dbReference>
<dbReference type="InterPro" id="IPR022085">
    <property type="entry name" value="OpdG"/>
</dbReference>
<gene>
    <name evidence="1" type="ORF">PG991_012088</name>
</gene>
<comment type="caution">
    <text evidence="1">The sequence shown here is derived from an EMBL/GenBank/DDBJ whole genome shotgun (WGS) entry which is preliminary data.</text>
</comment>
<accession>A0ABR1RFZ1</accession>